<dbReference type="PRINTS" id="PR00344">
    <property type="entry name" value="BCTRLSENSOR"/>
</dbReference>
<dbReference type="EC" id="2.7.13.3" evidence="3"/>
<evidence type="ECO:0000256" key="3">
    <source>
        <dbReference type="ARBA" id="ARBA00012438"/>
    </source>
</evidence>
<evidence type="ECO:0000256" key="9">
    <source>
        <dbReference type="ARBA" id="ARBA00022777"/>
    </source>
</evidence>
<dbReference type="AlphaFoldDB" id="A0A839TMK6"/>
<sequence>MRKNLQFNEKEFILGPENGYLPHLKGLLGMHIESNLILNVFIILLPIMFYRFVCKSKKPVLYFLLFLVPLIITMSSPIKVFNTFLDLRGIPLVVGSLYGGLYNALLLFASAIIYRQVLGDIHIVYYTLSLVPTLVLVCLAIPVFNRGSLLKRMLIVLGLCFFLRITVLNVYYMLDGNPSYFLDSFVPSLPIVLMQCVMSVILVYILETVRRDVKIQEEMIEAEKLKVVSEIAASVAHEVRNPLTTVRGFVQLLGEPSLTDQKRKEFSLITLVELDRAGSIISDYLSLAKPQNQKLEPITLNDEFLETSHVLSSYANLQNVKMVTEFHSSGTIYGDKSKLRQAIINLCKNAVEAMPDGGTLTIKYVVDESDKKARIYISDTGVGMTKEQIKRLGSPYYSTKLKGTGLGTMVTFNIIREMNGHISIESKVGEGTTFIITLPLYTEKEDAAHSK</sequence>
<comment type="caution">
    <text evidence="16">The sequence shown here is derived from an EMBL/GenBank/DDBJ whole genome shotgun (WGS) entry which is preliminary data.</text>
</comment>
<organism evidence="16 17">
    <name type="scientific">Paenibacillus rhizosphaerae</name>
    <dbReference type="NCBI Taxonomy" id="297318"/>
    <lineage>
        <taxon>Bacteria</taxon>
        <taxon>Bacillati</taxon>
        <taxon>Bacillota</taxon>
        <taxon>Bacilli</taxon>
        <taxon>Bacillales</taxon>
        <taxon>Paenibacillaceae</taxon>
        <taxon>Paenibacillus</taxon>
    </lineage>
</organism>
<feature type="transmembrane region" description="Helical" evidence="14">
    <location>
        <begin position="153"/>
        <end position="173"/>
    </location>
</feature>
<feature type="domain" description="Histidine kinase" evidence="15">
    <location>
        <begin position="234"/>
        <end position="442"/>
    </location>
</feature>
<dbReference type="SUPFAM" id="SSF47384">
    <property type="entry name" value="Homodimeric domain of signal transducing histidine kinase"/>
    <property type="match status" value="1"/>
</dbReference>
<dbReference type="GO" id="GO:0005886">
    <property type="term" value="C:plasma membrane"/>
    <property type="evidence" value="ECO:0007669"/>
    <property type="project" value="UniProtKB-SubCell"/>
</dbReference>
<keyword evidence="13 14" id="KW-0472">Membrane</keyword>
<dbReference type="GO" id="GO:0005524">
    <property type="term" value="F:ATP binding"/>
    <property type="evidence" value="ECO:0007669"/>
    <property type="project" value="UniProtKB-KW"/>
</dbReference>
<dbReference type="PANTHER" id="PTHR43065:SF46">
    <property type="entry name" value="C4-DICARBOXYLATE TRANSPORT SENSOR PROTEIN DCTB"/>
    <property type="match status" value="1"/>
</dbReference>
<evidence type="ECO:0000313" key="16">
    <source>
        <dbReference type="EMBL" id="MBB3128015.1"/>
    </source>
</evidence>
<keyword evidence="4" id="KW-1003">Cell membrane</keyword>
<keyword evidence="7 14" id="KW-0812">Transmembrane</keyword>
<dbReference type="Proteomes" id="UP000517523">
    <property type="component" value="Unassembled WGS sequence"/>
</dbReference>
<evidence type="ECO:0000256" key="2">
    <source>
        <dbReference type="ARBA" id="ARBA00004651"/>
    </source>
</evidence>
<feature type="transmembrane region" description="Helical" evidence="14">
    <location>
        <begin position="185"/>
        <end position="206"/>
    </location>
</feature>
<evidence type="ECO:0000256" key="14">
    <source>
        <dbReference type="SAM" id="Phobius"/>
    </source>
</evidence>
<dbReference type="Pfam" id="PF00512">
    <property type="entry name" value="HisKA"/>
    <property type="match status" value="1"/>
</dbReference>
<dbReference type="PANTHER" id="PTHR43065">
    <property type="entry name" value="SENSOR HISTIDINE KINASE"/>
    <property type="match status" value="1"/>
</dbReference>
<proteinExistence type="predicted"/>
<keyword evidence="11 14" id="KW-1133">Transmembrane helix</keyword>
<dbReference type="Gene3D" id="1.10.287.130">
    <property type="match status" value="1"/>
</dbReference>
<keyword evidence="6 16" id="KW-0808">Transferase</keyword>
<comment type="catalytic activity">
    <reaction evidence="1">
        <text>ATP + protein L-histidine = ADP + protein N-phospho-L-histidine.</text>
        <dbReference type="EC" id="2.7.13.3"/>
    </reaction>
</comment>
<evidence type="ECO:0000256" key="6">
    <source>
        <dbReference type="ARBA" id="ARBA00022679"/>
    </source>
</evidence>
<reference evidence="16 17" key="1">
    <citation type="submission" date="2020-08" db="EMBL/GenBank/DDBJ databases">
        <title>Genomic Encyclopedia of Type Strains, Phase III (KMG-III): the genomes of soil and plant-associated and newly described type strains.</title>
        <authorList>
            <person name="Whitman W."/>
        </authorList>
    </citation>
    <scope>NUCLEOTIDE SEQUENCE [LARGE SCALE GENOMIC DNA]</scope>
    <source>
        <strain evidence="16 17">CECT 5831</strain>
    </source>
</reference>
<dbReference type="InterPro" id="IPR005467">
    <property type="entry name" value="His_kinase_dom"/>
</dbReference>
<evidence type="ECO:0000256" key="11">
    <source>
        <dbReference type="ARBA" id="ARBA00022989"/>
    </source>
</evidence>
<dbReference type="Gene3D" id="3.30.565.10">
    <property type="entry name" value="Histidine kinase-like ATPase, C-terminal domain"/>
    <property type="match status" value="1"/>
</dbReference>
<evidence type="ECO:0000256" key="4">
    <source>
        <dbReference type="ARBA" id="ARBA00022475"/>
    </source>
</evidence>
<keyword evidence="5" id="KW-0597">Phosphoprotein</keyword>
<comment type="subcellular location">
    <subcellularLocation>
        <location evidence="2">Cell membrane</location>
        <topology evidence="2">Multi-pass membrane protein</topology>
    </subcellularLocation>
</comment>
<dbReference type="Pfam" id="PF07694">
    <property type="entry name" value="5TM-5TMR_LYT"/>
    <property type="match status" value="1"/>
</dbReference>
<feature type="transmembrane region" description="Helical" evidence="14">
    <location>
        <begin position="36"/>
        <end position="53"/>
    </location>
</feature>
<dbReference type="InterPro" id="IPR003661">
    <property type="entry name" value="HisK_dim/P_dom"/>
</dbReference>
<dbReference type="PROSITE" id="PS50109">
    <property type="entry name" value="HIS_KIN"/>
    <property type="match status" value="1"/>
</dbReference>
<dbReference type="GO" id="GO:0000155">
    <property type="term" value="F:phosphorelay sensor kinase activity"/>
    <property type="evidence" value="ECO:0007669"/>
    <property type="project" value="InterPro"/>
</dbReference>
<dbReference type="SUPFAM" id="SSF55874">
    <property type="entry name" value="ATPase domain of HSP90 chaperone/DNA topoisomerase II/histidine kinase"/>
    <property type="match status" value="1"/>
</dbReference>
<dbReference type="InterPro" id="IPR011620">
    <property type="entry name" value="Sig_transdc_His_kinase_LytS_TM"/>
</dbReference>
<protein>
    <recommendedName>
        <fullName evidence="3">histidine kinase</fullName>
        <ecNumber evidence="3">2.7.13.3</ecNumber>
    </recommendedName>
</protein>
<evidence type="ECO:0000313" key="17">
    <source>
        <dbReference type="Proteomes" id="UP000517523"/>
    </source>
</evidence>
<evidence type="ECO:0000256" key="10">
    <source>
        <dbReference type="ARBA" id="ARBA00022840"/>
    </source>
</evidence>
<gene>
    <name evidence="16" type="ORF">FHS19_002669</name>
</gene>
<keyword evidence="8" id="KW-0547">Nucleotide-binding</keyword>
<feature type="transmembrane region" description="Helical" evidence="14">
    <location>
        <begin position="59"/>
        <end position="78"/>
    </location>
</feature>
<evidence type="ECO:0000256" key="8">
    <source>
        <dbReference type="ARBA" id="ARBA00022741"/>
    </source>
</evidence>
<dbReference type="GO" id="GO:0071555">
    <property type="term" value="P:cell wall organization"/>
    <property type="evidence" value="ECO:0007669"/>
    <property type="project" value="InterPro"/>
</dbReference>
<keyword evidence="10" id="KW-0067">ATP-binding</keyword>
<dbReference type="Pfam" id="PF02518">
    <property type="entry name" value="HATPase_c"/>
    <property type="match status" value="1"/>
</dbReference>
<dbReference type="EMBL" id="JACHXJ010000002">
    <property type="protein sequence ID" value="MBB3128015.1"/>
    <property type="molecule type" value="Genomic_DNA"/>
</dbReference>
<dbReference type="CDD" id="cd00082">
    <property type="entry name" value="HisKA"/>
    <property type="match status" value="1"/>
</dbReference>
<evidence type="ECO:0000256" key="12">
    <source>
        <dbReference type="ARBA" id="ARBA00023012"/>
    </source>
</evidence>
<accession>A0A839TMK6</accession>
<dbReference type="SMART" id="SM00387">
    <property type="entry name" value="HATPase_c"/>
    <property type="match status" value="1"/>
</dbReference>
<feature type="transmembrane region" description="Helical" evidence="14">
    <location>
        <begin position="123"/>
        <end position="141"/>
    </location>
</feature>
<dbReference type="SMART" id="SM00388">
    <property type="entry name" value="HisKA"/>
    <property type="match status" value="1"/>
</dbReference>
<evidence type="ECO:0000256" key="13">
    <source>
        <dbReference type="ARBA" id="ARBA00023136"/>
    </source>
</evidence>
<dbReference type="InterPro" id="IPR003594">
    <property type="entry name" value="HATPase_dom"/>
</dbReference>
<evidence type="ECO:0000256" key="7">
    <source>
        <dbReference type="ARBA" id="ARBA00022692"/>
    </source>
</evidence>
<keyword evidence="12" id="KW-0902">Two-component regulatory system</keyword>
<feature type="transmembrane region" description="Helical" evidence="14">
    <location>
        <begin position="90"/>
        <end position="117"/>
    </location>
</feature>
<dbReference type="InterPro" id="IPR036097">
    <property type="entry name" value="HisK_dim/P_sf"/>
</dbReference>
<dbReference type="InterPro" id="IPR004358">
    <property type="entry name" value="Sig_transdc_His_kin-like_C"/>
</dbReference>
<keyword evidence="9 16" id="KW-0418">Kinase</keyword>
<dbReference type="InterPro" id="IPR036890">
    <property type="entry name" value="HATPase_C_sf"/>
</dbReference>
<name>A0A839TMK6_9BACL</name>
<evidence type="ECO:0000259" key="15">
    <source>
        <dbReference type="PROSITE" id="PS50109"/>
    </source>
</evidence>
<evidence type="ECO:0000256" key="1">
    <source>
        <dbReference type="ARBA" id="ARBA00000085"/>
    </source>
</evidence>
<evidence type="ECO:0000256" key="5">
    <source>
        <dbReference type="ARBA" id="ARBA00022553"/>
    </source>
</evidence>